<dbReference type="EMBL" id="CP003117">
    <property type="protein sequence ID" value="AET63680.1"/>
    <property type="molecule type" value="Genomic_DNA"/>
</dbReference>
<keyword evidence="3" id="KW-0255">Endonuclease</keyword>
<dbReference type="InterPro" id="IPR051396">
    <property type="entry name" value="Bact_Antivir_Def_Nuclease"/>
</dbReference>
<keyword evidence="4" id="KW-1185">Reference proteome</keyword>
<accession>G7WLT7</accession>
<feature type="domain" description="OLD protein-like TOPRIM" evidence="2">
    <location>
        <begin position="402"/>
        <end position="467"/>
    </location>
</feature>
<dbReference type="InterPro" id="IPR027417">
    <property type="entry name" value="P-loop_NTPase"/>
</dbReference>
<dbReference type="GeneID" id="31812364"/>
<dbReference type="HOGENOM" id="CLU_028724_0_0_2"/>
<dbReference type="PATRIC" id="fig|1110509.7.peg.335"/>
<dbReference type="CDD" id="cd01026">
    <property type="entry name" value="TOPRIM_OLD"/>
    <property type="match status" value="1"/>
</dbReference>
<protein>
    <submittedName>
        <fullName evidence="3">ATP-dependent OLD family endonuclease</fullName>
    </submittedName>
</protein>
<dbReference type="RefSeq" id="WP_014585865.1">
    <property type="nucleotide sequence ID" value="NC_017527.1"/>
</dbReference>
<dbReference type="KEGG" id="mhi:Mhar_0293"/>
<dbReference type="GO" id="GO:0004519">
    <property type="term" value="F:endonuclease activity"/>
    <property type="evidence" value="ECO:0007669"/>
    <property type="project" value="UniProtKB-KW"/>
</dbReference>
<dbReference type="Gene3D" id="3.40.50.300">
    <property type="entry name" value="P-loop containing nucleotide triphosphate hydrolases"/>
    <property type="match status" value="1"/>
</dbReference>
<evidence type="ECO:0000259" key="2">
    <source>
        <dbReference type="Pfam" id="PF20469"/>
    </source>
</evidence>
<evidence type="ECO:0000313" key="4">
    <source>
        <dbReference type="Proteomes" id="UP000005877"/>
    </source>
</evidence>
<dbReference type="InterPro" id="IPR034139">
    <property type="entry name" value="TOPRIM_OLD"/>
</dbReference>
<reference evidence="3 4" key="1">
    <citation type="journal article" date="2012" name="PLoS ONE">
        <title>The genome characteristics and predicted function of methyl-group oxidation pathway in the obligate aceticlastic methanogens, Methanosaeta spp.</title>
        <authorList>
            <person name="Zhu J."/>
            <person name="Zheng H."/>
            <person name="Ai G."/>
            <person name="Zhang G."/>
            <person name="Liu D."/>
            <person name="Liu X."/>
            <person name="Dong X."/>
        </authorList>
    </citation>
    <scope>NUCLEOTIDE SEQUENCE [LARGE SCALE GENOMIC DNA]</scope>
    <source>
        <strain evidence="3 4">6Ac</strain>
    </source>
</reference>
<organism evidence="3 4">
    <name type="scientific">Methanothrix harundinacea (strain 6Ac)</name>
    <name type="common">Methanosaeta harundinacea</name>
    <dbReference type="NCBI Taxonomy" id="1110509"/>
    <lineage>
        <taxon>Archaea</taxon>
        <taxon>Methanobacteriati</taxon>
        <taxon>Methanobacteriota</taxon>
        <taxon>Stenosarchaea group</taxon>
        <taxon>Methanomicrobia</taxon>
        <taxon>Methanotrichales</taxon>
        <taxon>Methanotrichaceae</taxon>
        <taxon>Methanothrix</taxon>
    </lineage>
</organism>
<feature type="domain" description="ATPase AAA-type core" evidence="1">
    <location>
        <begin position="33"/>
        <end position="353"/>
    </location>
</feature>
<evidence type="ECO:0000259" key="1">
    <source>
        <dbReference type="Pfam" id="PF13304"/>
    </source>
</evidence>
<name>G7WLT7_METH6</name>
<dbReference type="Proteomes" id="UP000005877">
    <property type="component" value="Chromosome"/>
</dbReference>
<dbReference type="PANTHER" id="PTHR43581:SF4">
    <property type="entry name" value="ATP_GTP PHOSPHATASE"/>
    <property type="match status" value="1"/>
</dbReference>
<dbReference type="SUPFAM" id="SSF52540">
    <property type="entry name" value="P-loop containing nucleoside triphosphate hydrolases"/>
    <property type="match status" value="1"/>
</dbReference>
<gene>
    <name evidence="3" type="ordered locus">Mhar_0293</name>
</gene>
<keyword evidence="3" id="KW-0540">Nuclease</keyword>
<evidence type="ECO:0000313" key="3">
    <source>
        <dbReference type="EMBL" id="AET63680.1"/>
    </source>
</evidence>
<dbReference type="PANTHER" id="PTHR43581">
    <property type="entry name" value="ATP/GTP PHOSPHATASE"/>
    <property type="match status" value="1"/>
</dbReference>
<dbReference type="OrthoDB" id="137975at2157"/>
<dbReference type="Pfam" id="PF13304">
    <property type="entry name" value="AAA_21"/>
    <property type="match status" value="1"/>
</dbReference>
<dbReference type="InterPro" id="IPR003959">
    <property type="entry name" value="ATPase_AAA_core"/>
</dbReference>
<proteinExistence type="predicted"/>
<dbReference type="AlphaFoldDB" id="G7WLT7"/>
<sequence>MCAISQFSGVKIEEVRIRNFRSLKEVDVKLDWLTVIIGENNAGKTSFLDALFVAIGAGRHNISSDDIFLAQSETKAPKEREVIIDLLIRPIDKGGNIIDIFPEGCYWIELYGEGISQDDDGNEFVAIRTQMRWDSTEGGYEVERKFLADWQDPNRLNLSKVKGSVSSYQIKPLALYLLDAKRDIKEEFQSRNSFWYKLISDLGLENGKITEIEAELGRINEGIISGSGVLGHLQEHLNDLYKTIGGDSESVSITPIPRHLRDLSKGVDVNYSTKGAQSFPLSRHGMGTRSLAAVLTFRAYMTWKQRNSNDNIHPMLALEEPESHLHPQAQRALFSQIEEIPGQRIISTHSPYIAGQTDVSKFRHFRKVGENTMVTQMDTSELEADDIHKIDRMVMNTRGEILYANALLLFEGEQTEDQALPIFAEKYWGQHPNALGISMVGVGGNGRYLPFLRLARSFQIPWYIFSDGESETITNVDKALSKAGEPITSTRRFTIPDGKNFEEYISVQEYEDVLIDVILCTESKNPHHKAALKAKWEEETNPLQEICSTLEKNKTLYGKQIADAITGMEDEKLRFPPLIRSLFEKMSDDLGLEKRG</sequence>
<dbReference type="Pfam" id="PF20469">
    <property type="entry name" value="OLD-like_TOPRIM"/>
    <property type="match status" value="1"/>
</dbReference>
<keyword evidence="3" id="KW-0378">Hydrolase</keyword>